<dbReference type="EMBL" id="JSAM01000123">
    <property type="protein sequence ID" value="KIA76308.1"/>
    <property type="molecule type" value="Genomic_DNA"/>
</dbReference>
<dbReference type="Pfam" id="PF07973">
    <property type="entry name" value="tRNA_SAD"/>
    <property type="match status" value="1"/>
</dbReference>
<dbReference type="Gene3D" id="6.10.250.550">
    <property type="match status" value="1"/>
</dbReference>
<keyword evidence="7 12" id="KW-0862">Zinc</keyword>
<dbReference type="SMART" id="SM00863">
    <property type="entry name" value="tRNA_SAD"/>
    <property type="match status" value="1"/>
</dbReference>
<dbReference type="PANTHER" id="PTHR11777:SF9">
    <property type="entry name" value="ALANINE--TRNA LIGASE, CYTOPLASMIC"/>
    <property type="match status" value="1"/>
</dbReference>
<organism evidence="15 16">
    <name type="scientific">Parachlamydia acanthamoebae</name>
    <dbReference type="NCBI Taxonomy" id="83552"/>
    <lineage>
        <taxon>Bacteria</taxon>
        <taxon>Pseudomonadati</taxon>
        <taxon>Chlamydiota</taxon>
        <taxon>Chlamydiia</taxon>
        <taxon>Parachlamydiales</taxon>
        <taxon>Parachlamydiaceae</taxon>
        <taxon>Parachlamydia</taxon>
    </lineage>
</organism>
<evidence type="ECO:0000256" key="6">
    <source>
        <dbReference type="ARBA" id="ARBA00022741"/>
    </source>
</evidence>
<keyword evidence="6 12" id="KW-0547">Nucleotide-binding</keyword>
<dbReference type="InterPro" id="IPR003156">
    <property type="entry name" value="DHHA1_dom"/>
</dbReference>
<feature type="coiled-coil region" evidence="13">
    <location>
        <begin position="731"/>
        <end position="765"/>
    </location>
</feature>
<evidence type="ECO:0000256" key="5">
    <source>
        <dbReference type="ARBA" id="ARBA00022723"/>
    </source>
</evidence>
<evidence type="ECO:0000256" key="8">
    <source>
        <dbReference type="ARBA" id="ARBA00022840"/>
    </source>
</evidence>
<keyword evidence="9 12" id="KW-0694">RNA-binding</keyword>
<keyword evidence="3 12" id="KW-0820">tRNA-binding</keyword>
<dbReference type="Proteomes" id="UP000031307">
    <property type="component" value="Unassembled WGS sequence"/>
</dbReference>
<dbReference type="FunFam" id="3.30.980.10:FF:000004">
    <property type="entry name" value="Alanine--tRNA ligase, cytoplasmic"/>
    <property type="match status" value="1"/>
</dbReference>
<keyword evidence="2 12" id="KW-0963">Cytoplasm</keyword>
<evidence type="ECO:0000313" key="15">
    <source>
        <dbReference type="EMBL" id="KIA76308.1"/>
    </source>
</evidence>
<evidence type="ECO:0000256" key="2">
    <source>
        <dbReference type="ARBA" id="ARBA00022490"/>
    </source>
</evidence>
<dbReference type="CDD" id="cd00673">
    <property type="entry name" value="AlaRS_core"/>
    <property type="match status" value="1"/>
</dbReference>
<dbReference type="GO" id="GO:0005524">
    <property type="term" value="F:ATP binding"/>
    <property type="evidence" value="ECO:0007669"/>
    <property type="project" value="UniProtKB-UniRule"/>
</dbReference>
<evidence type="ECO:0000259" key="14">
    <source>
        <dbReference type="PROSITE" id="PS50860"/>
    </source>
</evidence>
<dbReference type="InterPro" id="IPR012947">
    <property type="entry name" value="tRNA_SAD"/>
</dbReference>
<dbReference type="FunFam" id="3.30.930.10:FF:000004">
    <property type="entry name" value="Alanine--tRNA ligase"/>
    <property type="match status" value="1"/>
</dbReference>
<dbReference type="Gene3D" id="3.30.980.10">
    <property type="entry name" value="Threonyl-trna Synthetase, Chain A, domain 2"/>
    <property type="match status" value="1"/>
</dbReference>
<keyword evidence="13" id="KW-0175">Coiled coil</keyword>
<comment type="catalytic activity">
    <reaction evidence="12">
        <text>tRNA(Ala) + L-alanine + ATP = L-alanyl-tRNA(Ala) + AMP + diphosphate</text>
        <dbReference type="Rhea" id="RHEA:12540"/>
        <dbReference type="Rhea" id="RHEA-COMP:9657"/>
        <dbReference type="Rhea" id="RHEA-COMP:9923"/>
        <dbReference type="ChEBI" id="CHEBI:30616"/>
        <dbReference type="ChEBI" id="CHEBI:33019"/>
        <dbReference type="ChEBI" id="CHEBI:57972"/>
        <dbReference type="ChEBI" id="CHEBI:78442"/>
        <dbReference type="ChEBI" id="CHEBI:78497"/>
        <dbReference type="ChEBI" id="CHEBI:456215"/>
        <dbReference type="EC" id="6.1.1.7"/>
    </reaction>
</comment>
<feature type="domain" description="Alanyl-transfer RNA synthetases family profile" evidence="14">
    <location>
        <begin position="12"/>
        <end position="722"/>
    </location>
</feature>
<dbReference type="InterPro" id="IPR018164">
    <property type="entry name" value="Ala-tRNA-synth_IIc_N"/>
</dbReference>
<dbReference type="SUPFAM" id="SSF101353">
    <property type="entry name" value="Putative anticodon-binding domain of alanyl-tRNA synthetase (AlaRS)"/>
    <property type="match status" value="1"/>
</dbReference>
<dbReference type="GO" id="GO:0006419">
    <property type="term" value="P:alanyl-tRNA aminoacylation"/>
    <property type="evidence" value="ECO:0007669"/>
    <property type="project" value="UniProtKB-UniRule"/>
</dbReference>
<evidence type="ECO:0000256" key="13">
    <source>
        <dbReference type="SAM" id="Coils"/>
    </source>
</evidence>
<dbReference type="InterPro" id="IPR018165">
    <property type="entry name" value="Ala-tRNA-synth_IIc_core"/>
</dbReference>
<evidence type="ECO:0000256" key="1">
    <source>
        <dbReference type="ARBA" id="ARBA00008226"/>
    </source>
</evidence>
<dbReference type="Gene3D" id="2.40.30.130">
    <property type="match status" value="1"/>
</dbReference>
<dbReference type="InterPro" id="IPR023033">
    <property type="entry name" value="Ala_tRNA_ligase_euk/bac"/>
</dbReference>
<evidence type="ECO:0000256" key="12">
    <source>
        <dbReference type="HAMAP-Rule" id="MF_00036"/>
    </source>
</evidence>
<comment type="caution">
    <text evidence="15">The sequence shown here is derived from an EMBL/GenBank/DDBJ whole genome shotgun (WGS) entry which is preliminary data.</text>
</comment>
<dbReference type="InterPro" id="IPR045864">
    <property type="entry name" value="aa-tRNA-synth_II/BPL/LPL"/>
</dbReference>
<dbReference type="SUPFAM" id="SSF50447">
    <property type="entry name" value="Translation proteins"/>
    <property type="match status" value="1"/>
</dbReference>
<evidence type="ECO:0000313" key="16">
    <source>
        <dbReference type="Proteomes" id="UP000031307"/>
    </source>
</evidence>
<dbReference type="InterPro" id="IPR002318">
    <property type="entry name" value="Ala-tRNA-lgiase_IIc"/>
</dbReference>
<evidence type="ECO:0000256" key="4">
    <source>
        <dbReference type="ARBA" id="ARBA00022598"/>
    </source>
</evidence>
<feature type="binding site" evidence="12">
    <location>
        <position position="581"/>
    </location>
    <ligand>
        <name>Zn(2+)</name>
        <dbReference type="ChEBI" id="CHEBI:29105"/>
    </ligand>
</feature>
<dbReference type="PATRIC" id="fig|83552.4.peg.2592"/>
<dbReference type="InterPro" id="IPR018162">
    <property type="entry name" value="Ala-tRNA-ligase_IIc_anticod-bd"/>
</dbReference>
<dbReference type="Gene3D" id="3.10.310.40">
    <property type="match status" value="1"/>
</dbReference>
<dbReference type="GO" id="GO:0004813">
    <property type="term" value="F:alanine-tRNA ligase activity"/>
    <property type="evidence" value="ECO:0007669"/>
    <property type="project" value="UniProtKB-UniRule"/>
</dbReference>
<evidence type="ECO:0000256" key="9">
    <source>
        <dbReference type="ARBA" id="ARBA00022884"/>
    </source>
</evidence>
<dbReference type="Pfam" id="PF01411">
    <property type="entry name" value="tRNA-synt_2c"/>
    <property type="match status" value="1"/>
</dbReference>
<feature type="binding site" evidence="12">
    <location>
        <position position="679"/>
    </location>
    <ligand>
        <name>Zn(2+)</name>
        <dbReference type="ChEBI" id="CHEBI:29105"/>
    </ligand>
</feature>
<comment type="cofactor">
    <cofactor evidence="12">
        <name>Zn(2+)</name>
        <dbReference type="ChEBI" id="CHEBI:29105"/>
    </cofactor>
    <text evidence="12">Binds 1 zinc ion per subunit.</text>
</comment>
<keyword evidence="8 12" id="KW-0067">ATP-binding</keyword>
<dbReference type="InterPro" id="IPR009000">
    <property type="entry name" value="Transl_B-barrel_sf"/>
</dbReference>
<dbReference type="GO" id="GO:0005829">
    <property type="term" value="C:cytosol"/>
    <property type="evidence" value="ECO:0007669"/>
    <property type="project" value="TreeGrafter"/>
</dbReference>
<dbReference type="AlphaFoldDB" id="A0A0C1E828"/>
<dbReference type="SUPFAM" id="SSF55186">
    <property type="entry name" value="ThrRS/AlaRS common domain"/>
    <property type="match status" value="1"/>
</dbReference>
<keyword evidence="5 12" id="KW-0479">Metal-binding</keyword>
<comment type="similarity">
    <text evidence="1 12">Belongs to the class-II aminoacyl-tRNA synthetase family.</text>
</comment>
<dbReference type="InterPro" id="IPR050058">
    <property type="entry name" value="Ala-tRNA_ligase"/>
</dbReference>
<keyword evidence="11 12" id="KW-0030">Aminoacyl-tRNA synthetase</keyword>
<dbReference type="Gene3D" id="3.30.54.20">
    <property type="match status" value="1"/>
</dbReference>
<dbReference type="Pfam" id="PF02272">
    <property type="entry name" value="DHHA1"/>
    <property type="match status" value="1"/>
</dbReference>
<name>A0A0C1E828_9BACT</name>
<dbReference type="HAMAP" id="MF_00036_B">
    <property type="entry name" value="Ala_tRNA_synth_B"/>
    <property type="match status" value="1"/>
</dbReference>
<dbReference type="NCBIfam" id="TIGR00344">
    <property type="entry name" value="alaS"/>
    <property type="match status" value="1"/>
</dbReference>
<keyword evidence="4 12" id="KW-0436">Ligase</keyword>
<proteinExistence type="inferred from homology"/>
<dbReference type="PANTHER" id="PTHR11777">
    <property type="entry name" value="ALANYL-TRNA SYNTHETASE"/>
    <property type="match status" value="1"/>
</dbReference>
<dbReference type="GO" id="GO:0002161">
    <property type="term" value="F:aminoacyl-tRNA deacylase activity"/>
    <property type="evidence" value="ECO:0007669"/>
    <property type="project" value="TreeGrafter"/>
</dbReference>
<dbReference type="GO" id="GO:0008270">
    <property type="term" value="F:zinc ion binding"/>
    <property type="evidence" value="ECO:0007669"/>
    <property type="project" value="UniProtKB-UniRule"/>
</dbReference>
<comment type="function">
    <text evidence="12">Catalyzes the attachment of alanine to tRNA(Ala) in a two-step reaction: alanine is first activated by ATP to form Ala-AMP and then transferred to the acceptor end of tRNA(Ala). Also edits incorrectly charged Ser-tRNA(Ala) and Gly-tRNA(Ala) via its editing domain.</text>
</comment>
<gene>
    <name evidence="12 15" type="primary">alaS</name>
    <name evidence="15" type="ORF">DB43_AM00230</name>
</gene>
<dbReference type="FunFam" id="3.10.310.40:FF:000001">
    <property type="entry name" value="Alanine--tRNA ligase"/>
    <property type="match status" value="1"/>
</dbReference>
<dbReference type="GO" id="GO:0000049">
    <property type="term" value="F:tRNA binding"/>
    <property type="evidence" value="ECO:0007669"/>
    <property type="project" value="UniProtKB-KW"/>
</dbReference>
<dbReference type="PROSITE" id="PS50860">
    <property type="entry name" value="AA_TRNA_LIGASE_II_ALA"/>
    <property type="match status" value="1"/>
</dbReference>
<protein>
    <recommendedName>
        <fullName evidence="12">Alanine--tRNA ligase</fullName>
        <ecNumber evidence="12">6.1.1.7</ecNumber>
    </recommendedName>
    <alternativeName>
        <fullName evidence="12">Alanyl-tRNA synthetase</fullName>
        <shortName evidence="12">AlaRS</shortName>
    </alternativeName>
</protein>
<reference evidence="15 16" key="1">
    <citation type="journal article" date="2014" name="Mol. Biol. Evol.">
        <title>Massive expansion of Ubiquitination-related gene families within the Chlamydiae.</title>
        <authorList>
            <person name="Domman D."/>
            <person name="Collingro A."/>
            <person name="Lagkouvardos I."/>
            <person name="Gehre L."/>
            <person name="Weinmaier T."/>
            <person name="Rattei T."/>
            <person name="Subtil A."/>
            <person name="Horn M."/>
        </authorList>
    </citation>
    <scope>NUCLEOTIDE SEQUENCE [LARGE SCALE GENOMIC DNA]</scope>
    <source>
        <strain evidence="15 16">OEW1</strain>
    </source>
</reference>
<comment type="domain">
    <text evidence="12">Consists of three domains; the N-terminal catalytic domain, the editing domain and the C-terminal C-Ala domain. The editing domain removes incorrectly charged amino acids, while the C-Ala domain, along with tRNA(Ala), serves as a bridge to cooperatively bring together the editing and aminoacylation centers thus stimulating deacylation of misacylated tRNAs.</text>
</comment>
<dbReference type="Gene3D" id="3.30.930.10">
    <property type="entry name" value="Bira Bifunctional Protein, Domain 2"/>
    <property type="match status" value="1"/>
</dbReference>
<feature type="binding site" evidence="12">
    <location>
        <position position="683"/>
    </location>
    <ligand>
        <name>Zn(2+)</name>
        <dbReference type="ChEBI" id="CHEBI:29105"/>
    </ligand>
</feature>
<dbReference type="InterPro" id="IPR018163">
    <property type="entry name" value="Thr/Ala-tRNA-synth_IIc_edit"/>
</dbReference>
<dbReference type="EC" id="6.1.1.7" evidence="12"/>
<sequence length="887" mass="99347">MSNPVRRTLFFMETQRIRRQFLNYFKEHGHRVISSSPVFPHDDPSLLFTNAGMNQFKDVFLGKSARDYHRATTSQKCIRVGGKHNDLENVGHTSRHLTFFEMLGNFSFGDYFKAEAIQFAWDISTQVFGFDPQHIWPTVFRDDEEAFELWTRYVPASKITRFGEKDNFWSMGEVGPCGPCSELYYDRGSKYGPANNPSEDVTGERYLEFWNLVFMQFNRLEDGSLSPLPRPSIDTGAGIERVVGLKMGVDSVFGTDVLRELIAQTEQVFNKSYDPTNIQTAPAFHVIADHLRCLAFAIADGVQPSNVDRGYVLRKVLRRAVRYGRSLGMDTPFLADILPRLVATMGEDYKELVQAQQRIAEILTVEEEAFLRTLRRGGNILNQIIEGAQNTHHRISGDDAFKLKDTYGFPLEEIELIARDANLVIDKERFELLENEAKERSRQVQKTTQQIASTNLFVDFVKTHAATTFLGYEQLSARATVTGLVVDQQFVNQIIAGQDAMIILDQTPFYAEMGGQIGDTGTIVNHQGMSFQVTNTISPYQGVIAHVGTLTHGHLKVGDSVEASVDAPRRQKIENNHTATHLLHWALHHVLGEHVKQAGSVVEPGRLRFDFSHHKPLTKQELNEIENLVNQRIRLNLPVKTYEIAYEEAQKSTDIKQFFGEKYGAKVRVVDAEFSKELCGGTHTSALGNIGLFRIAKEGSIAAGVRRIEAVTGEDAESLSRHSEQFIDSLAELLKTQPQKLQERIEKLVEENKQLAQEMKNLKKGKMEGMVTELSQQTEVIHHIPTIIAKVDVPAAELRNFLELLQAKMGSGVIALGVTEEDKCHLIIRVSDDLVAKGINASQLIKTLAPMIEGTGGGKPNMAQAGGKAPQKLTEALAKFPELLQAS</sequence>
<evidence type="ECO:0000256" key="7">
    <source>
        <dbReference type="ARBA" id="ARBA00022833"/>
    </source>
</evidence>
<dbReference type="FunFam" id="2.40.30.130:FF:000001">
    <property type="entry name" value="Alanine--tRNA ligase"/>
    <property type="match status" value="1"/>
</dbReference>
<keyword evidence="10 12" id="KW-0648">Protein biosynthesis</keyword>
<evidence type="ECO:0000256" key="11">
    <source>
        <dbReference type="ARBA" id="ARBA00023146"/>
    </source>
</evidence>
<evidence type="ECO:0000256" key="10">
    <source>
        <dbReference type="ARBA" id="ARBA00022917"/>
    </source>
</evidence>
<dbReference type="SUPFAM" id="SSF55681">
    <property type="entry name" value="Class II aaRS and biotin synthetases"/>
    <property type="match status" value="1"/>
</dbReference>
<comment type="subcellular location">
    <subcellularLocation>
        <location evidence="12">Cytoplasm</location>
    </subcellularLocation>
</comment>
<evidence type="ECO:0000256" key="3">
    <source>
        <dbReference type="ARBA" id="ARBA00022555"/>
    </source>
</evidence>
<dbReference type="PRINTS" id="PR00980">
    <property type="entry name" value="TRNASYNTHALA"/>
</dbReference>
<accession>A0A0C1E828</accession>
<feature type="binding site" evidence="12">
    <location>
        <position position="577"/>
    </location>
    <ligand>
        <name>Zn(2+)</name>
        <dbReference type="ChEBI" id="CHEBI:29105"/>
    </ligand>
</feature>